<evidence type="ECO:0000259" key="2">
    <source>
        <dbReference type="PROSITE" id="PS50878"/>
    </source>
</evidence>
<dbReference type="CDD" id="cd01647">
    <property type="entry name" value="RT_LTR"/>
    <property type="match status" value="1"/>
</dbReference>
<reference evidence="3" key="2">
    <citation type="submission" date="2025-05" db="UniProtKB">
        <authorList>
            <consortium name="EnsemblMetazoa"/>
        </authorList>
    </citation>
    <scope>IDENTIFICATION</scope>
    <source>
        <strain evidence="3">Foshan</strain>
    </source>
</reference>
<dbReference type="PANTHER" id="PTHR37984">
    <property type="entry name" value="PROTEIN CBG26694"/>
    <property type="match status" value="1"/>
</dbReference>
<proteinExistence type="predicted"/>
<dbReference type="InterPro" id="IPR000477">
    <property type="entry name" value="RT_dom"/>
</dbReference>
<dbReference type="SUPFAM" id="SSF56672">
    <property type="entry name" value="DNA/RNA polymerases"/>
    <property type="match status" value="1"/>
</dbReference>
<dbReference type="InterPro" id="IPR050951">
    <property type="entry name" value="Retrovirus_Pol_polyprotein"/>
</dbReference>
<accession>A0ABM1YRJ6</accession>
<dbReference type="SMART" id="SM00343">
    <property type="entry name" value="ZnF_C2HC"/>
    <property type="match status" value="2"/>
</dbReference>
<reference evidence="4" key="1">
    <citation type="journal article" date="2015" name="Proc. Natl. Acad. Sci. U.S.A.">
        <title>Genome sequence of the Asian Tiger mosquito, Aedes albopictus, reveals insights into its biology, genetics, and evolution.</title>
        <authorList>
            <person name="Chen X.G."/>
            <person name="Jiang X."/>
            <person name="Gu J."/>
            <person name="Xu M."/>
            <person name="Wu Y."/>
            <person name="Deng Y."/>
            <person name="Zhang C."/>
            <person name="Bonizzoni M."/>
            <person name="Dermauw W."/>
            <person name="Vontas J."/>
            <person name="Armbruster P."/>
            <person name="Huang X."/>
            <person name="Yang Y."/>
            <person name="Zhang H."/>
            <person name="He W."/>
            <person name="Peng H."/>
            <person name="Liu Y."/>
            <person name="Wu K."/>
            <person name="Chen J."/>
            <person name="Lirakis M."/>
            <person name="Topalis P."/>
            <person name="Van Leeuwen T."/>
            <person name="Hall A.B."/>
            <person name="Jiang X."/>
            <person name="Thorpe C."/>
            <person name="Mueller R.L."/>
            <person name="Sun C."/>
            <person name="Waterhouse R.M."/>
            <person name="Yan G."/>
            <person name="Tu Z.J."/>
            <person name="Fang X."/>
            <person name="James A.A."/>
        </authorList>
    </citation>
    <scope>NUCLEOTIDE SEQUENCE [LARGE SCALE GENOMIC DNA]</scope>
    <source>
        <strain evidence="4">Foshan</strain>
    </source>
</reference>
<feature type="compositionally biased region" description="Basic and acidic residues" evidence="1">
    <location>
        <begin position="376"/>
        <end position="390"/>
    </location>
</feature>
<dbReference type="InterPro" id="IPR001878">
    <property type="entry name" value="Znf_CCHC"/>
</dbReference>
<feature type="compositionally biased region" description="Basic residues" evidence="1">
    <location>
        <begin position="391"/>
        <end position="403"/>
    </location>
</feature>
<evidence type="ECO:0000256" key="1">
    <source>
        <dbReference type="SAM" id="MobiDB-lite"/>
    </source>
</evidence>
<dbReference type="PANTHER" id="PTHR37984:SF5">
    <property type="entry name" value="PROTEIN NYNRIN-LIKE"/>
    <property type="match status" value="1"/>
</dbReference>
<name>A0ABM1YRJ6_AEDAL</name>
<evidence type="ECO:0000313" key="4">
    <source>
        <dbReference type="Proteomes" id="UP000069940"/>
    </source>
</evidence>
<feature type="compositionally biased region" description="Basic and acidic residues" evidence="1">
    <location>
        <begin position="343"/>
        <end position="353"/>
    </location>
</feature>
<dbReference type="PROSITE" id="PS50878">
    <property type="entry name" value="RT_POL"/>
    <property type="match status" value="1"/>
</dbReference>
<feature type="compositionally biased region" description="Polar residues" evidence="1">
    <location>
        <begin position="132"/>
        <end position="144"/>
    </location>
</feature>
<dbReference type="SUPFAM" id="SSF57756">
    <property type="entry name" value="Retrovirus zinc finger-like domains"/>
    <property type="match status" value="1"/>
</dbReference>
<protein>
    <recommendedName>
        <fullName evidence="2">Reverse transcriptase domain-containing protein</fullName>
    </recommendedName>
</protein>
<evidence type="ECO:0000313" key="3">
    <source>
        <dbReference type="EnsemblMetazoa" id="AALFPA23_011514.P16336"/>
    </source>
</evidence>
<feature type="region of interest" description="Disordered" evidence="1">
    <location>
        <begin position="442"/>
        <end position="461"/>
    </location>
</feature>
<dbReference type="RefSeq" id="XP_062716826.1">
    <property type="nucleotide sequence ID" value="XM_062860842.1"/>
</dbReference>
<dbReference type="InterPro" id="IPR043502">
    <property type="entry name" value="DNA/RNA_pol_sf"/>
</dbReference>
<sequence length="884" mass="99705">MSTHGKYVRAPAELLDMQEDRSIDDSFFSDELFPSGLGAIEVVETIEADPVGTADVVGDEVDTSVDVCATEKPTDETPPTAVSNVDMHERVFNLEKVIAHLARSLESSKRSTDLQETSSDTRQAVEKGWGTTGEQNAETSSDNRQAVEKSWGITGEQNVMDRASSGSASSFRWDQIPPFPRDVPANKLWEEWQRFLENFEIAVSLSCAFDPVSRAKLLFLSMGPDLQGIVRAAKLRPNLDNSMCYTRFVNNVDAHLKSMTDTSSEHEAFTGMQQRKGESVVSFHSRLTEKVRLCGYSPEDQERFVRTQLLKGMQNKGLAKTARTFGYETNYIVQCATRDEAFEEDNKQNDNRDQTAYAVTNRGDDDDKRFKKYTPRSRDRLESKVIDQKSGRHGHGRRSRCSRCNRLSHSGNRCPAINKKCNSCGTVGHFAMACRKRRVNQVQDNHNVKRKRNDSSDYNEDDIDKQSVNAITIEDVLVDCRIGSSSPITFLIDSGSDVNIIGGSDWAHLREQSQKGLIILEPVVLPKNREIRAYAVKTPMVVRHAFRAQVEVAEGTKPIVSAEFLVVEEGRRSLLGRSTANEMRLLEVGLGVNNCEDSGPAEVFPKMPGIKVKFSVDRSVPPEKNAYYNVPAAYREGARLRLEEMEARGIIERVDSAPEWISGMSAVPKGKNDFRLVVNMRSPNKAIKREYFRLPLLDEIKIRLHGSRFFTKLDLSNAFYHLELAKESRDLTTFLSETGMYRFTRLMFGVNCAPEIFQREMSRLLDGVENVIVYIDDILIFADSLEALRLTTAKVLRILRENNLTLNVAKCEYEKTHIKFLGHELNESGFHVDEAKVKDIRKFRQPTTVSELRSFLGLASFLSSYIKNFADITSPLWAVSTAQT</sequence>
<dbReference type="Pfam" id="PF00078">
    <property type="entry name" value="RVT_1"/>
    <property type="match status" value="1"/>
</dbReference>
<feature type="region of interest" description="Disordered" evidence="1">
    <location>
        <begin position="108"/>
        <end position="146"/>
    </location>
</feature>
<dbReference type="Gene3D" id="3.10.10.10">
    <property type="entry name" value="HIV Type 1 Reverse Transcriptase, subunit A, domain 1"/>
    <property type="match status" value="1"/>
</dbReference>
<dbReference type="Gene3D" id="4.10.60.10">
    <property type="entry name" value="Zinc finger, CCHC-type"/>
    <property type="match status" value="1"/>
</dbReference>
<dbReference type="InterPro" id="IPR043128">
    <property type="entry name" value="Rev_trsase/Diguanyl_cyclase"/>
</dbReference>
<keyword evidence="4" id="KW-1185">Reference proteome</keyword>
<dbReference type="Proteomes" id="UP000069940">
    <property type="component" value="Unassembled WGS sequence"/>
</dbReference>
<organism evidence="3 4">
    <name type="scientific">Aedes albopictus</name>
    <name type="common">Asian tiger mosquito</name>
    <name type="synonym">Stegomyia albopicta</name>
    <dbReference type="NCBI Taxonomy" id="7160"/>
    <lineage>
        <taxon>Eukaryota</taxon>
        <taxon>Metazoa</taxon>
        <taxon>Ecdysozoa</taxon>
        <taxon>Arthropoda</taxon>
        <taxon>Hexapoda</taxon>
        <taxon>Insecta</taxon>
        <taxon>Pterygota</taxon>
        <taxon>Neoptera</taxon>
        <taxon>Endopterygota</taxon>
        <taxon>Diptera</taxon>
        <taxon>Nematocera</taxon>
        <taxon>Culicoidea</taxon>
        <taxon>Culicidae</taxon>
        <taxon>Culicinae</taxon>
        <taxon>Aedini</taxon>
        <taxon>Aedes</taxon>
        <taxon>Stegomyia</taxon>
    </lineage>
</organism>
<feature type="domain" description="Reverse transcriptase" evidence="2">
    <location>
        <begin position="648"/>
        <end position="825"/>
    </location>
</feature>
<dbReference type="PROSITE" id="PS00141">
    <property type="entry name" value="ASP_PROTEASE"/>
    <property type="match status" value="1"/>
</dbReference>
<dbReference type="InterPro" id="IPR036875">
    <property type="entry name" value="Znf_CCHC_sf"/>
</dbReference>
<feature type="region of interest" description="Disordered" evidence="1">
    <location>
        <begin position="343"/>
        <end position="403"/>
    </location>
</feature>
<dbReference type="GeneID" id="134292090"/>
<dbReference type="InterPro" id="IPR001969">
    <property type="entry name" value="Aspartic_peptidase_AS"/>
</dbReference>
<dbReference type="EnsemblMetazoa" id="AALFPA23_011514.R16336">
    <property type="protein sequence ID" value="AALFPA23_011514.P16336"/>
    <property type="gene ID" value="AALFPA23_011514"/>
</dbReference>
<dbReference type="Gene3D" id="3.30.70.270">
    <property type="match status" value="2"/>
</dbReference>